<keyword evidence="5 8" id="KW-0812">Transmembrane</keyword>
<keyword evidence="7 8" id="KW-0472">Membrane</keyword>
<gene>
    <name evidence="9" type="ORF">GCM10022261_30960</name>
</gene>
<keyword evidence="6 8" id="KW-1133">Transmembrane helix</keyword>
<name>A0ABP8ENM9_9MICO</name>
<evidence type="ECO:0000256" key="7">
    <source>
        <dbReference type="ARBA" id="ARBA00023136"/>
    </source>
</evidence>
<evidence type="ECO:0000313" key="9">
    <source>
        <dbReference type="EMBL" id="GAA4285565.1"/>
    </source>
</evidence>
<evidence type="ECO:0000256" key="3">
    <source>
        <dbReference type="ARBA" id="ARBA00022448"/>
    </source>
</evidence>
<feature type="transmembrane region" description="Helical" evidence="8">
    <location>
        <begin position="96"/>
        <end position="120"/>
    </location>
</feature>
<evidence type="ECO:0000256" key="5">
    <source>
        <dbReference type="ARBA" id="ARBA00022692"/>
    </source>
</evidence>
<feature type="transmembrane region" description="Helical" evidence="8">
    <location>
        <begin position="6"/>
        <end position="23"/>
    </location>
</feature>
<accession>A0ABP8ENM9</accession>
<evidence type="ECO:0000256" key="6">
    <source>
        <dbReference type="ARBA" id="ARBA00022989"/>
    </source>
</evidence>
<dbReference type="Proteomes" id="UP001501586">
    <property type="component" value="Unassembled WGS sequence"/>
</dbReference>
<dbReference type="InterPro" id="IPR038770">
    <property type="entry name" value="Na+/solute_symporter_sf"/>
</dbReference>
<evidence type="ECO:0000256" key="2">
    <source>
        <dbReference type="ARBA" id="ARBA00010145"/>
    </source>
</evidence>
<evidence type="ECO:0000256" key="8">
    <source>
        <dbReference type="SAM" id="Phobius"/>
    </source>
</evidence>
<feature type="transmembrane region" description="Helical" evidence="8">
    <location>
        <begin position="225"/>
        <end position="248"/>
    </location>
</feature>
<comment type="similarity">
    <text evidence="2">Belongs to the auxin efflux carrier (TC 2.A.69) family.</text>
</comment>
<sequence>MGFSEIGLALVPVAALLAFGFGLKRTPLFSNQDFWTGAERLAYFVLLPTLLFRNVATVDLTQISIGPLAAALVLPTLAVSLLLIAAHRATAPDARAFTSVFQGSIRFNTYIGLSVAATLFGESGAALAAIVGAILVPVVNIASALVFEYFLVDKHSWLALLRSVVLNPLVLGCAAGVAWSLVAGGMPELASGVLDPLAAAALPIGLLCVGAGLRPISIGAHGRGLAVSSAVKLVVLPAVTVVSLRLFGITGEPAMVGLVFQSIATASSAYVMSRQLGGNAPLMAAIIALQTLASLVLLPPVLAIGFRLLA</sequence>
<feature type="transmembrane region" description="Helical" evidence="8">
    <location>
        <begin position="164"/>
        <end position="182"/>
    </location>
</feature>
<dbReference type="PANTHER" id="PTHR36838:SF4">
    <property type="entry name" value="AUXIN EFFLUX CARRIER FAMILY PROTEIN"/>
    <property type="match status" value="1"/>
</dbReference>
<evidence type="ECO:0000256" key="1">
    <source>
        <dbReference type="ARBA" id="ARBA00004651"/>
    </source>
</evidence>
<keyword evidence="10" id="KW-1185">Reference proteome</keyword>
<evidence type="ECO:0000313" key="10">
    <source>
        <dbReference type="Proteomes" id="UP001501586"/>
    </source>
</evidence>
<comment type="caution">
    <text evidence="9">The sequence shown here is derived from an EMBL/GenBank/DDBJ whole genome shotgun (WGS) entry which is preliminary data.</text>
</comment>
<feature type="transmembrane region" description="Helical" evidence="8">
    <location>
        <begin position="64"/>
        <end position="84"/>
    </location>
</feature>
<feature type="transmembrane region" description="Helical" evidence="8">
    <location>
        <begin position="194"/>
        <end position="213"/>
    </location>
</feature>
<dbReference type="Pfam" id="PF03547">
    <property type="entry name" value="Mem_trans"/>
    <property type="match status" value="1"/>
</dbReference>
<comment type="subcellular location">
    <subcellularLocation>
        <location evidence="1">Cell membrane</location>
        <topology evidence="1">Multi-pass membrane protein</topology>
    </subcellularLocation>
</comment>
<reference evidence="10" key="1">
    <citation type="journal article" date="2019" name="Int. J. Syst. Evol. Microbiol.">
        <title>The Global Catalogue of Microorganisms (GCM) 10K type strain sequencing project: providing services to taxonomists for standard genome sequencing and annotation.</title>
        <authorList>
            <consortium name="The Broad Institute Genomics Platform"/>
            <consortium name="The Broad Institute Genome Sequencing Center for Infectious Disease"/>
            <person name="Wu L."/>
            <person name="Ma J."/>
        </authorList>
    </citation>
    <scope>NUCLEOTIDE SEQUENCE [LARGE SCALE GENOMIC DNA]</scope>
    <source>
        <strain evidence="10">JCM 17458</strain>
    </source>
</reference>
<dbReference type="Gene3D" id="1.20.1530.20">
    <property type="match status" value="1"/>
</dbReference>
<evidence type="ECO:0000256" key="4">
    <source>
        <dbReference type="ARBA" id="ARBA00022475"/>
    </source>
</evidence>
<feature type="transmembrane region" description="Helical" evidence="8">
    <location>
        <begin position="284"/>
        <end position="309"/>
    </location>
</feature>
<dbReference type="PANTHER" id="PTHR36838">
    <property type="entry name" value="AUXIN EFFLUX CARRIER FAMILY PROTEIN"/>
    <property type="match status" value="1"/>
</dbReference>
<dbReference type="InterPro" id="IPR004776">
    <property type="entry name" value="Mem_transp_PIN-like"/>
</dbReference>
<keyword evidence="4" id="KW-1003">Cell membrane</keyword>
<organism evidence="9 10">
    <name type="scientific">Brevibacterium daeguense</name>
    <dbReference type="NCBI Taxonomy" id="909936"/>
    <lineage>
        <taxon>Bacteria</taxon>
        <taxon>Bacillati</taxon>
        <taxon>Actinomycetota</taxon>
        <taxon>Actinomycetes</taxon>
        <taxon>Micrococcales</taxon>
        <taxon>Brevibacteriaceae</taxon>
        <taxon>Brevibacterium</taxon>
    </lineage>
</organism>
<keyword evidence="3" id="KW-0813">Transport</keyword>
<protein>
    <submittedName>
        <fullName evidence="9">AEC family transporter</fullName>
    </submittedName>
</protein>
<dbReference type="RefSeq" id="WP_236863396.1">
    <property type="nucleotide sequence ID" value="NZ_BAABAZ010000012.1"/>
</dbReference>
<proteinExistence type="inferred from homology"/>
<dbReference type="EMBL" id="BAABAZ010000012">
    <property type="protein sequence ID" value="GAA4285565.1"/>
    <property type="molecule type" value="Genomic_DNA"/>
</dbReference>
<feature type="transmembrane region" description="Helical" evidence="8">
    <location>
        <begin position="126"/>
        <end position="152"/>
    </location>
</feature>